<dbReference type="AlphaFoldDB" id="A0A858XM16"/>
<evidence type="ECO:0000313" key="1">
    <source>
        <dbReference type="EMBL" id="QJR76664.1"/>
    </source>
</evidence>
<dbReference type="RefSeq" id="WP_007838698.1">
    <property type="nucleotide sequence ID" value="NZ_CP046176.1"/>
</dbReference>
<gene>
    <name evidence="1" type="ORF">GKD17_09795</name>
</gene>
<organism evidence="1 2">
    <name type="scientific">Phocaeicola dorei</name>
    <dbReference type="NCBI Taxonomy" id="357276"/>
    <lineage>
        <taxon>Bacteria</taxon>
        <taxon>Pseudomonadati</taxon>
        <taxon>Bacteroidota</taxon>
        <taxon>Bacteroidia</taxon>
        <taxon>Bacteroidales</taxon>
        <taxon>Bacteroidaceae</taxon>
        <taxon>Phocaeicola</taxon>
    </lineage>
</organism>
<proteinExistence type="predicted"/>
<protein>
    <submittedName>
        <fullName evidence="1">DUF3408 domain-containing protein</fullName>
    </submittedName>
</protein>
<dbReference type="GeneID" id="93446968"/>
<dbReference type="Pfam" id="PF11888">
    <property type="entry name" value="DUF3408"/>
    <property type="match status" value="1"/>
</dbReference>
<dbReference type="EMBL" id="CP046176">
    <property type="protein sequence ID" value="QJR76664.1"/>
    <property type="molecule type" value="Genomic_DNA"/>
</dbReference>
<dbReference type="Proteomes" id="UP000500949">
    <property type="component" value="Chromosome"/>
</dbReference>
<sequence length="151" mass="17176">MTQIIFQFAAIACSIYTLYRFGLFICRKVCKNKRNRVTAQVTSVEAVDEVKPVNGQESVSPIVIEKLANSPITKHLGIAAYRATYLDNYPIASRIQVYIDRDSHTHIKRFLAVVAPDASMSGYISKIIDEHLKRYENEMSELYTKCITQPL</sequence>
<evidence type="ECO:0000313" key="2">
    <source>
        <dbReference type="Proteomes" id="UP000500949"/>
    </source>
</evidence>
<reference evidence="1 2" key="1">
    <citation type="submission" date="2019-11" db="EMBL/GenBank/DDBJ databases">
        <title>Complete genome sequence of Bacteroides dorei DSM 17855.</title>
        <authorList>
            <person name="Russell J.T."/>
        </authorList>
    </citation>
    <scope>NUCLEOTIDE SEQUENCE [LARGE SCALE GENOMIC DNA]</scope>
    <source>
        <strain evidence="1 2">DSM 17855</strain>
    </source>
</reference>
<accession>A0A858XM16</accession>
<dbReference type="InterPro" id="IPR021823">
    <property type="entry name" value="DUF3408"/>
</dbReference>
<name>A0A858XM16_9BACT</name>